<name>A0ABY5KFR4_9ACTN</name>
<dbReference type="Gene3D" id="3.40.50.410">
    <property type="entry name" value="von Willebrand factor, type A domain"/>
    <property type="match status" value="1"/>
</dbReference>
<feature type="domain" description="VWFA" evidence="3">
    <location>
        <begin position="215"/>
        <end position="414"/>
    </location>
</feature>
<gene>
    <name evidence="4" type="ORF">NP095_13925</name>
</gene>
<keyword evidence="2" id="KW-1133">Transmembrane helix</keyword>
<dbReference type="CDD" id="cd00198">
    <property type="entry name" value="vWFA"/>
    <property type="match status" value="1"/>
</dbReference>
<dbReference type="PROSITE" id="PS50234">
    <property type="entry name" value="VWFA"/>
    <property type="match status" value="1"/>
</dbReference>
<dbReference type="Proteomes" id="UP001315860">
    <property type="component" value="Chromosome"/>
</dbReference>
<keyword evidence="2" id="KW-0472">Membrane</keyword>
<organism evidence="4 5">
    <name type="scientific">Aeromicrobium duanguangcaii</name>
    <dbReference type="NCBI Taxonomy" id="2968086"/>
    <lineage>
        <taxon>Bacteria</taxon>
        <taxon>Bacillati</taxon>
        <taxon>Actinomycetota</taxon>
        <taxon>Actinomycetes</taxon>
        <taxon>Propionibacteriales</taxon>
        <taxon>Nocardioidaceae</taxon>
        <taxon>Aeromicrobium</taxon>
    </lineage>
</organism>
<accession>A0ABY5KFR4</accession>
<dbReference type="SMART" id="SM00327">
    <property type="entry name" value="VWA"/>
    <property type="match status" value="1"/>
</dbReference>
<dbReference type="Pfam" id="PF19403">
    <property type="entry name" value="SpaA_2"/>
    <property type="match status" value="12"/>
</dbReference>
<feature type="compositionally biased region" description="Pro residues" evidence="1">
    <location>
        <begin position="1889"/>
        <end position="1903"/>
    </location>
</feature>
<proteinExistence type="predicted"/>
<evidence type="ECO:0000313" key="5">
    <source>
        <dbReference type="Proteomes" id="UP001315860"/>
    </source>
</evidence>
<feature type="region of interest" description="Disordered" evidence="1">
    <location>
        <begin position="683"/>
        <end position="711"/>
    </location>
</feature>
<feature type="region of interest" description="Disordered" evidence="1">
    <location>
        <begin position="1507"/>
        <end position="1526"/>
    </location>
</feature>
<dbReference type="RefSeq" id="WP_232419095.1">
    <property type="nucleotide sequence ID" value="NZ_CP101990.1"/>
</dbReference>
<feature type="transmembrane region" description="Helical" evidence="2">
    <location>
        <begin position="1926"/>
        <end position="1945"/>
    </location>
</feature>
<evidence type="ECO:0000256" key="2">
    <source>
        <dbReference type="SAM" id="Phobius"/>
    </source>
</evidence>
<dbReference type="EMBL" id="CP101990">
    <property type="protein sequence ID" value="UUI68291.1"/>
    <property type="molecule type" value="Genomic_DNA"/>
</dbReference>
<evidence type="ECO:0000259" key="3">
    <source>
        <dbReference type="PROSITE" id="PS50234"/>
    </source>
</evidence>
<dbReference type="SUPFAM" id="SSF53300">
    <property type="entry name" value="vWA-like"/>
    <property type="match status" value="1"/>
</dbReference>
<reference evidence="4 5" key="1">
    <citation type="submission" date="2022-07" db="EMBL/GenBank/DDBJ databases">
        <title>Novel species in genus Aeromicrobium.</title>
        <authorList>
            <person name="Ye L."/>
        </authorList>
    </citation>
    <scope>NUCLEOTIDE SEQUENCE [LARGE SCALE GENOMIC DNA]</scope>
    <source>
        <strain evidence="5">zg-Y50</strain>
    </source>
</reference>
<dbReference type="InterPro" id="IPR036465">
    <property type="entry name" value="vWFA_dom_sf"/>
</dbReference>
<dbReference type="InterPro" id="IPR002035">
    <property type="entry name" value="VWF_A"/>
</dbReference>
<dbReference type="InterPro" id="IPR045826">
    <property type="entry name" value="SpaA_PFL_dom_2"/>
</dbReference>
<sequence>MANRGIWTSRTGRIVASAAALLLIGVLGAASTAAVPRVVAADVPPATGNNAVINVKVGADRVGTNGVSNLAGVTLRLYNGTTAPTTPVTDAWATCVSDADGDCSFVVPNTQTSAINTCTGITSGANCDRRFWVVQVGAPEGFSVNSSFRTGNGDGTGSQTTAYEFRTGSTLRAGNTYSSTSDFMIATGNSNRSASGGVWQQSRINPAPAQSCGLDVAVVQDLSGSVTSAQLEDLKAATDTFADSLVGTPSRLALFSFSNVSPASGATQNYPGLTSVATQQGADAFKARYQSWTSGGGTNWDRGLAAAAEAAPNYDLVVVITDGNPTFYSQPQQGPGNFSRIREMENGVFSANALKAQDTRVLAVGVGAGVSNPATAQNLRAISGPTAYDGSNADTADYFQVANYDAVGAALRQLALGDCEDTLSVIKQIVGPDGDITNATPGGAGWTFDAATTTPGVTLPTTSATTDATSGVNFPITFGGGVTTGAITVNETEQEGESLFPVDGFNGVCRNLATDEAIPVTNSGATGFTVDVPSSAPVSCIVYNQAVAPASITVDKEWVINGAAPVPDGNQPGGLTAQLTLTGPDGAPASDQDWGVTRPGYSQGDTVTVDEDVVIAESTIDPDLCTISEPAIVEVNGAEVAPIPIPDGSDRTLTAGANTLTIRNTVDCESRLTLAKNVVGTEPPTSWNLSALPAPDEPAGQLPGPSGTAGSEAVTDQVVTALVPYQLAEAGGPPTYVQNDVRSTDTYPLSTGSWACIRIDADGEQVAGFGDGLNGAVTVPFGERVQCTATNQTGRLRLIKEVVNDGSGTAEPGDFTLSATPGDDPPVEGLETYSGPGSTDGTTYEVRPGHPYELSETGVPGYTLVAVNCESDGESSDLRTVTVGAGETVVCTFVNDDDPAQLTLRKQVETGTTGATDAPADWTLTATPDEITGQDPVSGNGENGVTDEAVISGTYDLSEDGPAGYDAGDWTCEGDGGTLEGTSLTLANGADVTCTITNTAQQPTLTLVKDVVNNAGGTAEPTDWTLSADGPTPLSGTTGTDAVTGRAVEVGSYALSESGGPAGYGASDWVCISPDGPVPVVDGSVSVGLGQDLTCTITNDDAPAELTLVKEVVNDNGGTAEATEWTLTADGPTSISGATGSEAVTGATVEAGTYDLSEAGPGGYTASDWTCTGATLEGTTVTVANGADATCTITNDDQPATLTLVKEVVNDNGGTAVPTDWTLTAEGPTLISGTTGSEAVTGATVDAGAYDLTEAGLQGGYVPGDWSCTGATLEGITVAVPNGADVTCTITNDDRPATLTLVKEVVNDNGGTAEPTEWTLSADGPTPISGATGSETVTGAAVDAGAYDLSEADGPAGYTALDWTCTGATLEGTTVTVANGADVSCTITNDDQPATLTLVKEVVNDNGGTVEADAWTLTAEGPTLITGTTGSEAVTGASVDAGAYDLTEAGGPAGYLPSGWSCRGGDLEGITVTVPNGADVTCTITNDDQPGKLTLVKEVVNDNGGTAEATDWTLSADGPTPITGRTGEDAVTAVEVDAGESDLSEADGPDGYDASDWACPGATVAGTTVTVANGADVTCTITNDDRPTTLTLVKEVINDNGGTAEATEWTLSAVGPTPIEGATGSEAVTGATVSPGDYDLSEVNGPSGYTASDWTCRTPLTEVPLADGSVSVSVSLGQDVTCTITNDDQAATLTLLKEVVNDNGGTAEATEWTLSAEGPTTITGATGTEAVTRASVDAGAYDLSEADGPAGYDAGAWTCEWAGETSQGSSLILANGETATCTITNNDQPASLTLIKEVVNDDGGTASPGDWTLSADGPTPISGATGTEAVTDATVDAGAYDLTEADGPTGYDAGDWVCTGVRSPEGPLLTVPNGANITCTITNDDRATPTPPTPTPPTPPGPISPDGDTNPAGPWYGNLPSAGGPAGWITAVALLLLAAGAYLIARRRSEDEGPGN</sequence>
<keyword evidence="2" id="KW-0812">Transmembrane</keyword>
<feature type="region of interest" description="Disordered" evidence="1">
    <location>
        <begin position="805"/>
        <end position="843"/>
    </location>
</feature>
<feature type="region of interest" description="Disordered" evidence="1">
    <location>
        <begin position="1881"/>
        <end position="1918"/>
    </location>
</feature>
<keyword evidence="5" id="KW-1185">Reference proteome</keyword>
<evidence type="ECO:0000313" key="4">
    <source>
        <dbReference type="EMBL" id="UUI68291.1"/>
    </source>
</evidence>
<evidence type="ECO:0000256" key="1">
    <source>
        <dbReference type="SAM" id="MobiDB-lite"/>
    </source>
</evidence>
<protein>
    <submittedName>
        <fullName evidence="4">VWA domain-containing protein</fullName>
    </submittedName>
</protein>